<accession>A0A2S8S6E1</accession>
<name>A0A2S8S6E1_9RHOB</name>
<proteinExistence type="predicted"/>
<dbReference type="EMBL" id="PVEP01000005">
    <property type="protein sequence ID" value="PQV56381.1"/>
    <property type="molecule type" value="Genomic_DNA"/>
</dbReference>
<keyword evidence="2" id="KW-1185">Reference proteome</keyword>
<evidence type="ECO:0000313" key="2">
    <source>
        <dbReference type="Proteomes" id="UP000238338"/>
    </source>
</evidence>
<organism evidence="1 2">
    <name type="scientific">Albidovulum denitrificans</name>
    <dbReference type="NCBI Taxonomy" id="404881"/>
    <lineage>
        <taxon>Bacteria</taxon>
        <taxon>Pseudomonadati</taxon>
        <taxon>Pseudomonadota</taxon>
        <taxon>Alphaproteobacteria</taxon>
        <taxon>Rhodobacterales</taxon>
        <taxon>Paracoccaceae</taxon>
        <taxon>Albidovulum</taxon>
    </lineage>
</organism>
<dbReference type="AlphaFoldDB" id="A0A2S8S6E1"/>
<dbReference type="Proteomes" id="UP000238338">
    <property type="component" value="Unassembled WGS sequence"/>
</dbReference>
<sequence length="103" mass="11587">MNMFQKNEALLRECLSWLRETLFGIIECDSYLVTNATGEIEPRPNTMGEESRAEARELIALIRSIEAQVGTPSPSPGPDWLDDVIDGRGDWSHLVPTRINHAH</sequence>
<protein>
    <submittedName>
        <fullName evidence="1">Uncharacterized protein</fullName>
    </submittedName>
</protein>
<comment type="caution">
    <text evidence="1">The sequence shown here is derived from an EMBL/GenBank/DDBJ whole genome shotgun (WGS) entry which is preliminary data.</text>
</comment>
<reference evidence="1 2" key="1">
    <citation type="submission" date="2018-02" db="EMBL/GenBank/DDBJ databases">
        <title>Genomic Encyclopedia of Archaeal and Bacterial Type Strains, Phase II (KMG-II): from individual species to whole genera.</title>
        <authorList>
            <person name="Goeker M."/>
        </authorList>
    </citation>
    <scope>NUCLEOTIDE SEQUENCE [LARGE SCALE GENOMIC DNA]</scope>
    <source>
        <strain evidence="1 2">DSM 18921</strain>
    </source>
</reference>
<gene>
    <name evidence="1" type="ORF">LX70_02647</name>
</gene>
<evidence type="ECO:0000313" key="1">
    <source>
        <dbReference type="EMBL" id="PQV56381.1"/>
    </source>
</evidence>